<gene>
    <name evidence="1" type="ORF">SVUK_LOCUS1227</name>
</gene>
<accession>A0A3P7IHF2</accession>
<proteinExistence type="predicted"/>
<sequence>MKAATAPGTDHVSADLLGWRISPTRDVCGTLKDDGEDLRNYRPKSAESALQVLYENYSHSYSRQWMKLNLSNRLDFARDQLRGSHPDGFEDYEFARDQLRGPHPDGFEDYEVVKGVYCGFAVEKITPRETKRPEGKTRWADVFDTRMDS</sequence>
<evidence type="ECO:0000313" key="2">
    <source>
        <dbReference type="Proteomes" id="UP000270094"/>
    </source>
</evidence>
<name>A0A3P7IHF2_STRVU</name>
<dbReference type="Proteomes" id="UP000270094">
    <property type="component" value="Unassembled WGS sequence"/>
</dbReference>
<keyword evidence="2" id="KW-1185">Reference proteome</keyword>
<dbReference type="EMBL" id="UYYB01002349">
    <property type="protein sequence ID" value="VDM66229.1"/>
    <property type="molecule type" value="Genomic_DNA"/>
</dbReference>
<protein>
    <submittedName>
        <fullName evidence="1">Uncharacterized protein</fullName>
    </submittedName>
</protein>
<evidence type="ECO:0000313" key="1">
    <source>
        <dbReference type="EMBL" id="VDM66229.1"/>
    </source>
</evidence>
<organism evidence="1 2">
    <name type="scientific">Strongylus vulgaris</name>
    <name type="common">Blood worm</name>
    <dbReference type="NCBI Taxonomy" id="40348"/>
    <lineage>
        <taxon>Eukaryota</taxon>
        <taxon>Metazoa</taxon>
        <taxon>Ecdysozoa</taxon>
        <taxon>Nematoda</taxon>
        <taxon>Chromadorea</taxon>
        <taxon>Rhabditida</taxon>
        <taxon>Rhabditina</taxon>
        <taxon>Rhabditomorpha</taxon>
        <taxon>Strongyloidea</taxon>
        <taxon>Strongylidae</taxon>
        <taxon>Strongylus</taxon>
    </lineage>
</organism>
<dbReference type="AlphaFoldDB" id="A0A3P7IHF2"/>
<reference evidence="1 2" key="1">
    <citation type="submission" date="2018-11" db="EMBL/GenBank/DDBJ databases">
        <authorList>
            <consortium name="Pathogen Informatics"/>
        </authorList>
    </citation>
    <scope>NUCLEOTIDE SEQUENCE [LARGE SCALE GENOMIC DNA]</scope>
</reference>